<feature type="region of interest" description="Disordered" evidence="7">
    <location>
        <begin position="798"/>
        <end position="840"/>
    </location>
</feature>
<comment type="caution">
    <text evidence="11">The sequence shown here is derived from an EMBL/GenBank/DDBJ whole genome shotgun (WGS) entry which is preliminary data.</text>
</comment>
<feature type="compositionally biased region" description="Acidic residues" evidence="7">
    <location>
        <begin position="979"/>
        <end position="992"/>
    </location>
</feature>
<evidence type="ECO:0000256" key="8">
    <source>
        <dbReference type="SAM" id="SignalP"/>
    </source>
</evidence>
<protein>
    <recommendedName>
        <fullName evidence="13">Forkhead transcription factor Fkh1/2</fullName>
    </recommendedName>
</protein>
<dbReference type="InterPro" id="IPR000253">
    <property type="entry name" value="FHA_dom"/>
</dbReference>
<dbReference type="GeneID" id="9521523"/>
<evidence type="ECO:0000313" key="12">
    <source>
        <dbReference type="Proteomes" id="UP000008866"/>
    </source>
</evidence>
<dbReference type="KEGG" id="abe:ARB_07826"/>
<dbReference type="GO" id="GO:0005634">
    <property type="term" value="C:nucleus"/>
    <property type="evidence" value="ECO:0007669"/>
    <property type="project" value="UniProtKB-SubCell"/>
</dbReference>
<keyword evidence="12" id="KW-1185">Reference proteome</keyword>
<feature type="compositionally biased region" description="Polar residues" evidence="7">
    <location>
        <begin position="916"/>
        <end position="925"/>
    </location>
</feature>
<dbReference type="Gene3D" id="1.10.10.10">
    <property type="entry name" value="Winged helix-like DNA-binding domain superfamily/Winged helix DNA-binding domain"/>
    <property type="match status" value="1"/>
</dbReference>
<keyword evidence="2" id="KW-0805">Transcription regulation</keyword>
<dbReference type="PROSITE" id="PS50006">
    <property type="entry name" value="FHA_DOMAIN"/>
    <property type="match status" value="1"/>
</dbReference>
<dbReference type="Proteomes" id="UP000008866">
    <property type="component" value="Unassembled WGS sequence"/>
</dbReference>
<feature type="region of interest" description="Disordered" evidence="7">
    <location>
        <begin position="497"/>
        <end position="537"/>
    </location>
</feature>
<evidence type="ECO:0000256" key="1">
    <source>
        <dbReference type="ARBA" id="ARBA00004123"/>
    </source>
</evidence>
<dbReference type="PANTHER" id="PTHR45881">
    <property type="entry name" value="CHECKPOINT SUPPRESSOR 1-LIKE, ISOFORM A-RELATED"/>
    <property type="match status" value="1"/>
</dbReference>
<gene>
    <name evidence="11" type="ORF">ARB_07826</name>
</gene>
<dbReference type="InterPro" id="IPR018122">
    <property type="entry name" value="TF_fork_head_CS_1"/>
</dbReference>
<keyword evidence="8" id="KW-0732">Signal</keyword>
<name>D4AU13_ARTBC</name>
<dbReference type="PROSITE" id="PS00658">
    <property type="entry name" value="FORK_HEAD_2"/>
    <property type="match status" value="1"/>
</dbReference>
<feature type="DNA-binding region" description="Fork-head" evidence="6">
    <location>
        <begin position="634"/>
        <end position="729"/>
    </location>
</feature>
<keyword evidence="5 6" id="KW-0539">Nucleus</keyword>
<dbReference type="Pfam" id="PF00250">
    <property type="entry name" value="Forkhead"/>
    <property type="match status" value="1"/>
</dbReference>
<dbReference type="InterPro" id="IPR008984">
    <property type="entry name" value="SMAD_FHA_dom_sf"/>
</dbReference>
<dbReference type="InterPro" id="IPR030456">
    <property type="entry name" value="TF_fork_head_CS_2"/>
</dbReference>
<dbReference type="PRINTS" id="PR00053">
    <property type="entry name" value="FORKHEAD"/>
</dbReference>
<feature type="region of interest" description="Disordered" evidence="7">
    <location>
        <begin position="25"/>
        <end position="88"/>
    </location>
</feature>
<dbReference type="InterPro" id="IPR001766">
    <property type="entry name" value="Fork_head_dom"/>
</dbReference>
<dbReference type="eggNOG" id="KOG2294">
    <property type="taxonomic scope" value="Eukaryota"/>
</dbReference>
<keyword evidence="3 6" id="KW-0238">DNA-binding</keyword>
<dbReference type="CDD" id="cd22701">
    <property type="entry name" value="FHA_FKH1-like"/>
    <property type="match status" value="1"/>
</dbReference>
<dbReference type="PROSITE" id="PS00657">
    <property type="entry name" value="FORK_HEAD_1"/>
    <property type="match status" value="1"/>
</dbReference>
<accession>D4AU13</accession>
<dbReference type="SMART" id="SM00339">
    <property type="entry name" value="FH"/>
    <property type="match status" value="1"/>
</dbReference>
<dbReference type="Pfam" id="PF00498">
    <property type="entry name" value="FHA"/>
    <property type="match status" value="1"/>
</dbReference>
<dbReference type="GO" id="GO:0000981">
    <property type="term" value="F:DNA-binding transcription factor activity, RNA polymerase II-specific"/>
    <property type="evidence" value="ECO:0007669"/>
    <property type="project" value="TreeGrafter"/>
</dbReference>
<feature type="compositionally biased region" description="Polar residues" evidence="7">
    <location>
        <begin position="581"/>
        <end position="595"/>
    </location>
</feature>
<feature type="compositionally biased region" description="Low complexity" evidence="7">
    <location>
        <begin position="518"/>
        <end position="534"/>
    </location>
</feature>
<feature type="region of interest" description="Disordered" evidence="7">
    <location>
        <begin position="861"/>
        <end position="882"/>
    </location>
</feature>
<dbReference type="STRING" id="663331.D4AU13"/>
<feature type="region of interest" description="Disordered" evidence="7">
    <location>
        <begin position="579"/>
        <end position="608"/>
    </location>
</feature>
<dbReference type="Gene3D" id="2.60.200.20">
    <property type="match status" value="1"/>
</dbReference>
<evidence type="ECO:0000256" key="2">
    <source>
        <dbReference type="ARBA" id="ARBA00023015"/>
    </source>
</evidence>
<dbReference type="HOGENOM" id="CLU_007090_1_0_1"/>
<sequence>MLKVACLLRGILYWLVKRVSLSAEPTSRRKPKSGWEAAKEVASPKAADEEASHGSSEGSSKGKKKNKVKLKDREKTEEEEEEEEERQKDQPLPRKTLFFLFCYLFIYLSRSPVQVDLLLLIPSDIQLHSRRLARFTPAQDLLGFLFAWCFFCAGLASIGVETSTAISCVNNIPAKKDTAREDTRFSEDSTEQRRTTRGSERERERERERETEMAPSVAKRRSRRREVDLHEDPVDMDALDSSPTRRSVKKRKVSTRLFPLLVCARRHRDGVEKRVLSSVYQCTVSNNNNNMQVEHTSQPDFERTVEPAASADENDDEHDNEMAANQDLVDSVIANLAVAREPVAVMTLHSNARTQQENKESVEAYAKIAGRDWTYYVKTLHVNIGRPPDRDQRLDAQSSPITVAAQALPDVHIDLGPGKFVSRLHAEIYYDRDDPPCWRVRVNGRNGVRVNNTFYKRGTATQISCGDILEIANTQMMFVTPRDKAVIDPAFVQQAQNGVHTTRETDETAWDGSYHSHPTTANAGTSSSAGAGARPPRRMSFALNSREPADTASVSAAAANSTGGAATANGSRRAAEIANAATVTPKRQTTPSQRPLSRDTIEPSSKVSPMYNRGLMMESTEEIDYSEDAAKDIKPPFSYANMIAQAIFSTEEEKLSLSNIYKFIMQKYAFYRHSQSGWQNSIRHNLSLNKAFQKVPRRTDEPGKGMKWQIVPEHREEYWKKQAKRSGQSSTPASPIGKERGGNSAYQPINGHVATNVEKNIDASAAALAARPSPQANTTASPGYHSFSVAPIEAYTPDRGSRNGLGINGAGTHDFDEQSPLPNGPRNNAPTRPYGLSDNAVASPPVLSSSYYDDAASSMITPAPLRQQPRLAPPSTAQVPSRYMQLSSPAQFWKLADMGNTPARPMPDISPLKPSIGTSESSRWKTLNPIPSSSPPPANLGSPTKPPTSSLRGRGGVSPLGRDVRERESSTIKRHQDSWDEDDDDNDGDDTGFDLARFVPLPPSTGICEPVY</sequence>
<feature type="compositionally biased region" description="Basic and acidic residues" evidence="7">
    <location>
        <begin position="962"/>
        <end position="978"/>
    </location>
</feature>
<evidence type="ECO:0000256" key="7">
    <source>
        <dbReference type="SAM" id="MobiDB-lite"/>
    </source>
</evidence>
<keyword evidence="4" id="KW-0804">Transcription</keyword>
<feature type="compositionally biased region" description="Basic and acidic residues" evidence="7">
    <location>
        <begin position="179"/>
        <end position="212"/>
    </location>
</feature>
<dbReference type="PROSITE" id="PS50039">
    <property type="entry name" value="FORK_HEAD_3"/>
    <property type="match status" value="1"/>
</dbReference>
<feature type="region of interest" description="Disordered" evidence="7">
    <location>
        <begin position="179"/>
        <end position="228"/>
    </location>
</feature>
<evidence type="ECO:0000259" key="10">
    <source>
        <dbReference type="PROSITE" id="PS50039"/>
    </source>
</evidence>
<dbReference type="GO" id="GO:0000978">
    <property type="term" value="F:RNA polymerase II cis-regulatory region sequence-specific DNA binding"/>
    <property type="evidence" value="ECO:0007669"/>
    <property type="project" value="TreeGrafter"/>
</dbReference>
<evidence type="ECO:0000256" key="6">
    <source>
        <dbReference type="PROSITE-ProRule" id="PRU00089"/>
    </source>
</evidence>
<feature type="signal peptide" evidence="8">
    <location>
        <begin position="1"/>
        <end position="22"/>
    </location>
</feature>
<dbReference type="RefSeq" id="XP_003014106.1">
    <property type="nucleotide sequence ID" value="XM_003014060.1"/>
</dbReference>
<feature type="region of interest" description="Disordered" evidence="7">
    <location>
        <begin position="719"/>
        <end position="749"/>
    </location>
</feature>
<organism evidence="11 12">
    <name type="scientific">Arthroderma benhamiae (strain ATCC MYA-4681 / CBS 112371)</name>
    <name type="common">Trichophyton mentagrophytes</name>
    <dbReference type="NCBI Taxonomy" id="663331"/>
    <lineage>
        <taxon>Eukaryota</taxon>
        <taxon>Fungi</taxon>
        <taxon>Dikarya</taxon>
        <taxon>Ascomycota</taxon>
        <taxon>Pezizomycotina</taxon>
        <taxon>Eurotiomycetes</taxon>
        <taxon>Eurotiomycetidae</taxon>
        <taxon>Onygenales</taxon>
        <taxon>Arthrodermataceae</taxon>
        <taxon>Trichophyton</taxon>
    </lineage>
</organism>
<evidence type="ECO:0000256" key="4">
    <source>
        <dbReference type="ARBA" id="ARBA00023163"/>
    </source>
</evidence>
<dbReference type="InterPro" id="IPR036390">
    <property type="entry name" value="WH_DNA-bd_sf"/>
</dbReference>
<evidence type="ECO:0008006" key="13">
    <source>
        <dbReference type="Google" id="ProtNLM"/>
    </source>
</evidence>
<feature type="domain" description="Fork-head" evidence="10">
    <location>
        <begin position="634"/>
        <end position="729"/>
    </location>
</feature>
<proteinExistence type="predicted"/>
<dbReference type="FunFam" id="1.10.10.10:FF:000030">
    <property type="entry name" value="Forkhead box protein K2"/>
    <property type="match status" value="1"/>
</dbReference>
<dbReference type="AlphaFoldDB" id="D4AU13"/>
<feature type="region of interest" description="Disordered" evidence="7">
    <location>
        <begin position="897"/>
        <end position="1012"/>
    </location>
</feature>
<dbReference type="CDD" id="cd20024">
    <property type="entry name" value="FH_FOXJ2-like"/>
    <property type="match status" value="1"/>
</dbReference>
<feature type="chain" id="PRO_5003053657" description="Forkhead transcription factor Fkh1/2" evidence="8">
    <location>
        <begin position="23"/>
        <end position="1012"/>
    </location>
</feature>
<comment type="subcellular location">
    <subcellularLocation>
        <location evidence="1 6">Nucleus</location>
    </subcellularLocation>
</comment>
<dbReference type="InterPro" id="IPR036388">
    <property type="entry name" value="WH-like_DNA-bd_sf"/>
</dbReference>
<dbReference type="SUPFAM" id="SSF46785">
    <property type="entry name" value="Winged helix' DNA-binding domain"/>
    <property type="match status" value="1"/>
</dbReference>
<dbReference type="SUPFAM" id="SSF49879">
    <property type="entry name" value="SMAD/FHA domain"/>
    <property type="match status" value="1"/>
</dbReference>
<dbReference type="EMBL" id="ABSU01000010">
    <property type="protein sequence ID" value="EFE33466.1"/>
    <property type="molecule type" value="Genomic_DNA"/>
</dbReference>
<evidence type="ECO:0000259" key="9">
    <source>
        <dbReference type="PROSITE" id="PS50006"/>
    </source>
</evidence>
<feature type="domain" description="FHA" evidence="9">
    <location>
        <begin position="382"/>
        <end position="455"/>
    </location>
</feature>
<reference evidence="12" key="1">
    <citation type="journal article" date="2011" name="Genome Biol.">
        <title>Comparative and functional genomics provide insights into the pathogenicity of dermatophytic fungi.</title>
        <authorList>
            <person name="Burmester A."/>
            <person name="Shelest E."/>
            <person name="Gloeckner G."/>
            <person name="Heddergott C."/>
            <person name="Schindler S."/>
            <person name="Staib P."/>
            <person name="Heidel A."/>
            <person name="Felder M."/>
            <person name="Petzold A."/>
            <person name="Szafranski K."/>
            <person name="Feuermann M."/>
            <person name="Pedruzzi I."/>
            <person name="Priebe S."/>
            <person name="Groth M."/>
            <person name="Winkler R."/>
            <person name="Li W."/>
            <person name="Kniemeyer O."/>
            <person name="Schroeckh V."/>
            <person name="Hertweck C."/>
            <person name="Hube B."/>
            <person name="White T.C."/>
            <person name="Platzer M."/>
            <person name="Guthke R."/>
            <person name="Heitman J."/>
            <person name="Woestemeyer J."/>
            <person name="Zipfel P.F."/>
            <person name="Monod M."/>
            <person name="Brakhage A.A."/>
        </authorList>
    </citation>
    <scope>NUCLEOTIDE SEQUENCE [LARGE SCALE GENOMIC DNA]</scope>
    <source>
        <strain evidence="12">ATCC MYA-4681 / CBS 112371</strain>
    </source>
</reference>
<evidence type="ECO:0000313" key="11">
    <source>
        <dbReference type="EMBL" id="EFE33466.1"/>
    </source>
</evidence>
<evidence type="ECO:0000256" key="5">
    <source>
        <dbReference type="ARBA" id="ARBA00023242"/>
    </source>
</evidence>
<evidence type="ECO:0000256" key="3">
    <source>
        <dbReference type="ARBA" id="ARBA00023125"/>
    </source>
</evidence>
<dbReference type="PANTHER" id="PTHR45881:SF1">
    <property type="entry name" value="FORK HEAD PROTEIN HOMOLOG 2"/>
    <property type="match status" value="1"/>
</dbReference>